<proteinExistence type="predicted"/>
<protein>
    <recommendedName>
        <fullName evidence="1">Glycosyl transferase family 1 domain-containing protein</fullName>
    </recommendedName>
</protein>
<comment type="caution">
    <text evidence="2">The sequence shown here is derived from an EMBL/GenBank/DDBJ whole genome shotgun (WGS) entry which is preliminary data.</text>
</comment>
<dbReference type="Gene3D" id="3.40.50.2000">
    <property type="entry name" value="Glycogen Phosphorylase B"/>
    <property type="match status" value="2"/>
</dbReference>
<evidence type="ECO:0000313" key="3">
    <source>
        <dbReference type="Proteomes" id="UP000078459"/>
    </source>
</evidence>
<dbReference type="GO" id="GO:0016757">
    <property type="term" value="F:glycosyltransferase activity"/>
    <property type="evidence" value="ECO:0007669"/>
    <property type="project" value="InterPro"/>
</dbReference>
<reference evidence="2 3" key="1">
    <citation type="submission" date="2016-04" db="EMBL/GenBank/DDBJ databases">
        <authorList>
            <person name="Evans L.H."/>
            <person name="Alamgir A."/>
            <person name="Owens N."/>
            <person name="Weber N.D."/>
            <person name="Virtaneva K."/>
            <person name="Barbian K."/>
            <person name="Babar A."/>
            <person name="Rosenke K."/>
        </authorList>
    </citation>
    <scope>NUCLEOTIDE SEQUENCE [LARGE SCALE GENOMIC DNA]</scope>
    <source>
        <strain evidence="2 3">CCM 8644</strain>
    </source>
</reference>
<reference evidence="2 3" key="2">
    <citation type="submission" date="2016-06" db="EMBL/GenBank/DDBJ databases">
        <title>Pedobacter psychrophilus sp. nov., isolated from Antarctic fragmentary rock.</title>
        <authorList>
            <person name="Svec P."/>
        </authorList>
    </citation>
    <scope>NUCLEOTIDE SEQUENCE [LARGE SCALE GENOMIC DNA]</scope>
    <source>
        <strain evidence="2 3">CCM 8644</strain>
    </source>
</reference>
<dbReference type="EMBL" id="LWHJ01000030">
    <property type="protein sequence ID" value="OAQ38589.1"/>
    <property type="molecule type" value="Genomic_DNA"/>
</dbReference>
<keyword evidence="3" id="KW-1185">Reference proteome</keyword>
<organism evidence="2 3">
    <name type="scientific">Pedobacter psychrophilus</name>
    <dbReference type="NCBI Taxonomy" id="1826909"/>
    <lineage>
        <taxon>Bacteria</taxon>
        <taxon>Pseudomonadati</taxon>
        <taxon>Bacteroidota</taxon>
        <taxon>Sphingobacteriia</taxon>
        <taxon>Sphingobacteriales</taxon>
        <taxon>Sphingobacteriaceae</taxon>
        <taxon>Pedobacter</taxon>
    </lineage>
</organism>
<evidence type="ECO:0000313" key="2">
    <source>
        <dbReference type="EMBL" id="OAQ38589.1"/>
    </source>
</evidence>
<dbReference type="STRING" id="1826909.A5893_14340"/>
<dbReference type="InterPro" id="IPR001296">
    <property type="entry name" value="Glyco_trans_1"/>
</dbReference>
<dbReference type="SUPFAM" id="SSF53756">
    <property type="entry name" value="UDP-Glycosyltransferase/glycogen phosphorylase"/>
    <property type="match status" value="1"/>
</dbReference>
<sequence length="369" mass="43391">MKVGFVVNHPTQFEVPFYQYVAHHFKEDSFEIFYLKTQENQHFDPELKQEVKWGFNLFEGYPHQFLPLENRLSIFEKIIQEEKYNLIIINGYKNQYAKFADICRANDVKVALRLDSVLFNQAFWKIWLRKLILKKEYYKFDHFLVTGKVTKNYCSAMGIPEKKINLFSYCVDNDFFNLSNKPKSDYYQCIESKYSLNKESVILSVAKFVARESPWDVLNAFIKLDRRDLSLVLIGDGAEREALENVANQHQHLKIYFPGYIPYQHLPEFYRLSTIFIHAAKDEPWGVSVQEAIAGDCLVICSDKVGAAQDLLVQGKNGFTYQFGDSNQLAQFIEKGLKIDRNLLYKTNHDVIAKWNYHFMWNEILRSIT</sequence>
<gene>
    <name evidence="2" type="ORF">A5893_14340</name>
</gene>
<dbReference type="AlphaFoldDB" id="A0A179DDJ2"/>
<name>A0A179DDJ2_9SPHI</name>
<dbReference type="Pfam" id="PF00534">
    <property type="entry name" value="Glycos_transf_1"/>
    <property type="match status" value="1"/>
</dbReference>
<dbReference type="Proteomes" id="UP000078459">
    <property type="component" value="Unassembled WGS sequence"/>
</dbReference>
<dbReference type="PANTHER" id="PTHR45947">
    <property type="entry name" value="SULFOQUINOVOSYL TRANSFERASE SQD2"/>
    <property type="match status" value="1"/>
</dbReference>
<dbReference type="OrthoDB" id="9790710at2"/>
<dbReference type="RefSeq" id="WP_068823361.1">
    <property type="nucleotide sequence ID" value="NZ_LWHJ01000030.1"/>
</dbReference>
<feature type="domain" description="Glycosyl transferase family 1" evidence="1">
    <location>
        <begin position="197"/>
        <end position="340"/>
    </location>
</feature>
<dbReference type="CDD" id="cd03801">
    <property type="entry name" value="GT4_PimA-like"/>
    <property type="match status" value="1"/>
</dbReference>
<accession>A0A179DDJ2</accession>
<evidence type="ECO:0000259" key="1">
    <source>
        <dbReference type="Pfam" id="PF00534"/>
    </source>
</evidence>
<dbReference type="PANTHER" id="PTHR45947:SF3">
    <property type="entry name" value="SULFOQUINOVOSYL TRANSFERASE SQD2"/>
    <property type="match status" value="1"/>
</dbReference>
<dbReference type="InterPro" id="IPR050194">
    <property type="entry name" value="Glycosyltransferase_grp1"/>
</dbReference>